<keyword evidence="3" id="KW-1185">Reference proteome</keyword>
<dbReference type="GO" id="GO:0003677">
    <property type="term" value="F:DNA binding"/>
    <property type="evidence" value="ECO:0007669"/>
    <property type="project" value="InterPro"/>
</dbReference>
<dbReference type="Proteomes" id="UP000003947">
    <property type="component" value="Unassembled WGS sequence"/>
</dbReference>
<dbReference type="HOGENOM" id="CLU_037939_3_0_5"/>
<dbReference type="AlphaFoldDB" id="I4YU83"/>
<dbReference type="STRING" id="864069.MicloDRAFT_00040930"/>
<dbReference type="eggNOG" id="COG2771">
    <property type="taxonomic scope" value="Bacteria"/>
</dbReference>
<dbReference type="InterPro" id="IPR000792">
    <property type="entry name" value="Tscrpt_reg_LuxR_C"/>
</dbReference>
<dbReference type="EMBL" id="JH660645">
    <property type="protein sequence ID" value="EIM27525.1"/>
    <property type="molecule type" value="Genomic_DNA"/>
</dbReference>
<reference evidence="2 3" key="1">
    <citation type="submission" date="2012-02" db="EMBL/GenBank/DDBJ databases">
        <title>Improved High-Quality Draft sequence of Microvirga sp. WSM3557.</title>
        <authorList>
            <consortium name="US DOE Joint Genome Institute"/>
            <person name="Lucas S."/>
            <person name="Han J."/>
            <person name="Lapidus A."/>
            <person name="Cheng J.-F."/>
            <person name="Goodwin L."/>
            <person name="Pitluck S."/>
            <person name="Peters L."/>
            <person name="Zhang X."/>
            <person name="Detter J.C."/>
            <person name="Han C."/>
            <person name="Tapia R."/>
            <person name="Land M."/>
            <person name="Hauser L."/>
            <person name="Kyrpides N."/>
            <person name="Ivanova N."/>
            <person name="Pagani I."/>
            <person name="Brau L."/>
            <person name="Yates R."/>
            <person name="O'Hara G."/>
            <person name="Rui T."/>
            <person name="Howieson J."/>
            <person name="Reeve W."/>
            <person name="Woyke T."/>
        </authorList>
    </citation>
    <scope>NUCLEOTIDE SEQUENCE [LARGE SCALE GENOMIC DNA]</scope>
    <source>
        <strain evidence="2 3">WSM3557</strain>
    </source>
</reference>
<sequence length="321" mass="36349">MSKGFEKPYIESYKQHYVRINPLIPGTLALPTGKVARMFEAVPKDRFERTEYYNDWLMPQRLKFAIGTHLTLGTSTSMFVAFHRHQGAKDYSDETIEFLGRMVPHFERALSIGNRFRLQDALEIAQIRGLDQLGFGIVRLDRRCSIYDINPNAEELIKRDLGMSLRFGRLSLVSPDHDRHFRGLVAKVIDERIAQPLEISLRNGERLDAVIVPTHHHFGPTVTGVHALLLIKFKHASPGQSVDALGKALRLTQAETKLLGALADGKTISEYSQENHLSRNTTRSQLQALFQKTGVSRQADLVRLVYSPNLMQADEGLHRGE</sequence>
<protein>
    <recommendedName>
        <fullName evidence="1">HTH luxR-type domain-containing protein</fullName>
    </recommendedName>
</protein>
<dbReference type="PATRIC" id="fig|864069.3.peg.4434"/>
<gene>
    <name evidence="2" type="ORF">MicloDRAFT_00040930</name>
</gene>
<dbReference type="InterPro" id="IPR036388">
    <property type="entry name" value="WH-like_DNA-bd_sf"/>
</dbReference>
<feature type="domain" description="HTH luxR-type" evidence="1">
    <location>
        <begin position="248"/>
        <end position="305"/>
    </location>
</feature>
<dbReference type="SMART" id="SM00421">
    <property type="entry name" value="HTH_LUXR"/>
    <property type="match status" value="1"/>
</dbReference>
<evidence type="ECO:0000259" key="1">
    <source>
        <dbReference type="SMART" id="SM00421"/>
    </source>
</evidence>
<dbReference type="SUPFAM" id="SSF46894">
    <property type="entry name" value="C-terminal effector domain of the bipartite response regulators"/>
    <property type="match status" value="1"/>
</dbReference>
<organism evidence="2 3">
    <name type="scientific">Microvirga lotononidis</name>
    <dbReference type="NCBI Taxonomy" id="864069"/>
    <lineage>
        <taxon>Bacteria</taxon>
        <taxon>Pseudomonadati</taxon>
        <taxon>Pseudomonadota</taxon>
        <taxon>Alphaproteobacteria</taxon>
        <taxon>Hyphomicrobiales</taxon>
        <taxon>Methylobacteriaceae</taxon>
        <taxon>Microvirga</taxon>
    </lineage>
</organism>
<evidence type="ECO:0000313" key="2">
    <source>
        <dbReference type="EMBL" id="EIM27525.1"/>
    </source>
</evidence>
<dbReference type="InterPro" id="IPR016032">
    <property type="entry name" value="Sig_transdc_resp-reg_C-effctor"/>
</dbReference>
<dbReference type="GO" id="GO:0006355">
    <property type="term" value="P:regulation of DNA-templated transcription"/>
    <property type="evidence" value="ECO:0007669"/>
    <property type="project" value="InterPro"/>
</dbReference>
<name>I4YU83_9HYPH</name>
<evidence type="ECO:0000313" key="3">
    <source>
        <dbReference type="Proteomes" id="UP000003947"/>
    </source>
</evidence>
<dbReference type="Gene3D" id="1.10.10.10">
    <property type="entry name" value="Winged helix-like DNA-binding domain superfamily/Winged helix DNA-binding domain"/>
    <property type="match status" value="1"/>
</dbReference>
<accession>I4YU83</accession>
<proteinExistence type="predicted"/>